<evidence type="ECO:0000256" key="3">
    <source>
        <dbReference type="SAM" id="MobiDB-lite"/>
    </source>
</evidence>
<dbReference type="InterPro" id="IPR007219">
    <property type="entry name" value="XnlR_reg_dom"/>
</dbReference>
<dbReference type="SUPFAM" id="SSF57701">
    <property type="entry name" value="Zn2/Cys6 DNA-binding domain"/>
    <property type="match status" value="1"/>
</dbReference>
<evidence type="ECO:0000259" key="4">
    <source>
        <dbReference type="PROSITE" id="PS50048"/>
    </source>
</evidence>
<proteinExistence type="predicted"/>
<dbReference type="GO" id="GO:0000981">
    <property type="term" value="F:DNA-binding transcription factor activity, RNA polymerase II-specific"/>
    <property type="evidence" value="ECO:0007669"/>
    <property type="project" value="InterPro"/>
</dbReference>
<feature type="compositionally biased region" description="Polar residues" evidence="3">
    <location>
        <begin position="95"/>
        <end position="108"/>
    </location>
</feature>
<dbReference type="GO" id="GO:0006351">
    <property type="term" value="P:DNA-templated transcription"/>
    <property type="evidence" value="ECO:0007669"/>
    <property type="project" value="InterPro"/>
</dbReference>
<name>A0A084BBM2_STACB</name>
<dbReference type="SMART" id="SM00906">
    <property type="entry name" value="Fungal_trans"/>
    <property type="match status" value="1"/>
</dbReference>
<feature type="region of interest" description="Disordered" evidence="3">
    <location>
        <begin position="55"/>
        <end position="116"/>
    </location>
</feature>
<dbReference type="InterPro" id="IPR001138">
    <property type="entry name" value="Zn2Cys6_DnaBD"/>
</dbReference>
<dbReference type="AlphaFoldDB" id="A0A084BBM2"/>
<dbReference type="HOGENOM" id="CLU_006632_1_1_1"/>
<keyword evidence="1" id="KW-0479">Metal-binding</keyword>
<feature type="region of interest" description="Disordered" evidence="3">
    <location>
        <begin position="1"/>
        <end position="22"/>
    </location>
</feature>
<dbReference type="GO" id="GO:0001080">
    <property type="term" value="P:nitrogen catabolite activation of transcription from RNA polymerase II promoter"/>
    <property type="evidence" value="ECO:0007669"/>
    <property type="project" value="TreeGrafter"/>
</dbReference>
<keyword evidence="2" id="KW-0539">Nucleus</keyword>
<dbReference type="PANTHER" id="PTHR31668:SF4">
    <property type="entry name" value="TRANSCRIPTIONAL ACTIVATOR PROTEIN DAL81"/>
    <property type="match status" value="1"/>
</dbReference>
<dbReference type="PANTHER" id="PTHR31668">
    <property type="entry name" value="GLUCOSE TRANSPORT TRANSCRIPTION REGULATOR RGT1-RELATED-RELATED"/>
    <property type="match status" value="1"/>
</dbReference>
<dbReference type="CDD" id="cd00067">
    <property type="entry name" value="GAL4"/>
    <property type="match status" value="1"/>
</dbReference>
<organism evidence="5 6">
    <name type="scientific">Stachybotrys chartarum (strain CBS 109288 / IBT 7711)</name>
    <name type="common">Toxic black mold</name>
    <name type="synonym">Stilbospora chartarum</name>
    <dbReference type="NCBI Taxonomy" id="1280523"/>
    <lineage>
        <taxon>Eukaryota</taxon>
        <taxon>Fungi</taxon>
        <taxon>Dikarya</taxon>
        <taxon>Ascomycota</taxon>
        <taxon>Pezizomycotina</taxon>
        <taxon>Sordariomycetes</taxon>
        <taxon>Hypocreomycetidae</taxon>
        <taxon>Hypocreales</taxon>
        <taxon>Stachybotryaceae</taxon>
        <taxon>Stachybotrys</taxon>
    </lineage>
</organism>
<evidence type="ECO:0000313" key="6">
    <source>
        <dbReference type="Proteomes" id="UP000028045"/>
    </source>
</evidence>
<dbReference type="PROSITE" id="PS00463">
    <property type="entry name" value="ZN2_CY6_FUNGAL_1"/>
    <property type="match status" value="1"/>
</dbReference>
<feature type="domain" description="Zn(2)-C6 fungal-type" evidence="4">
    <location>
        <begin position="20"/>
        <end position="52"/>
    </location>
</feature>
<dbReference type="GO" id="GO:0005634">
    <property type="term" value="C:nucleus"/>
    <property type="evidence" value="ECO:0007669"/>
    <property type="project" value="TreeGrafter"/>
</dbReference>
<dbReference type="SMART" id="SM00066">
    <property type="entry name" value="GAL4"/>
    <property type="match status" value="1"/>
</dbReference>
<dbReference type="Pfam" id="PF00172">
    <property type="entry name" value="Zn_clus"/>
    <property type="match status" value="1"/>
</dbReference>
<keyword evidence="6" id="KW-1185">Reference proteome</keyword>
<evidence type="ECO:0000256" key="1">
    <source>
        <dbReference type="ARBA" id="ARBA00022723"/>
    </source>
</evidence>
<dbReference type="Pfam" id="PF04082">
    <property type="entry name" value="Fungal_trans"/>
    <property type="match status" value="1"/>
</dbReference>
<gene>
    <name evidence="5" type="ORF">S7711_01300</name>
</gene>
<accession>A0A084BBM2</accession>
<dbReference type="OrthoDB" id="2264294at2759"/>
<sequence length="616" mass="68166">MATTSSPDSGTPRPRPRPRPCDTCRVRKTRCVREQGQSRCILCIFHSHPCTFVQGPTRRQKAQTSSTRYVRAKEPRPPQGRTHTPDPSIGHGLASNLSWNSGQELTTSPEPPRPRILSNTLGLDLYTHAEYVGPTDYRDPALLDLYRPQPTGQLPSSPSRMFARRLDNRTTFIIHPDKSPQSEGLRFAELDAIEATVSPLGRTLVDLYFRVVHPSFPILHKEVFMSKHRLSHRHFTPSLLAAVYLVALDWQLYDSSLAGYERESIPDASALEQLAHIAISQDMLSPKLSTVEAGLLLLQRNQCATGSGSQAASTTNRLLMAQLVTIAQDLGIHVDCESWSIPSWEIGLRRRLAWALYVQDRWGSFVHGRPCLLQNDDWGVQMCTAADYPELHAANAADTEPVSAIALGWEVFLQHIELSRILGEVIGTFHTATAVQNLDNIGLVASMERAKPLLLKLREWSTNLPQHLRMENNALHELCAKGALHLAHVTVGVTLHRALIRAITPATPQSLQAALRSSARSNVQDATNLLKSLRPEHTAAFWGSTASYQAAQVGSLAGLLWATAATAEEMNWCAARVEDLRWALRLRGAAAPFAREALRLLEREIGGFGVIRTYAG</sequence>
<reference evidence="5 6" key="1">
    <citation type="journal article" date="2014" name="BMC Genomics">
        <title>Comparative genome sequencing reveals chemotype-specific gene clusters in the toxigenic black mold Stachybotrys.</title>
        <authorList>
            <person name="Semeiks J."/>
            <person name="Borek D."/>
            <person name="Otwinowski Z."/>
            <person name="Grishin N.V."/>
        </authorList>
    </citation>
    <scope>NUCLEOTIDE SEQUENCE [LARGE SCALE GENOMIC DNA]</scope>
    <source>
        <strain evidence="6">CBS 109288 / IBT 7711</strain>
    </source>
</reference>
<dbReference type="Gene3D" id="4.10.240.10">
    <property type="entry name" value="Zn(2)-C6 fungal-type DNA-binding domain"/>
    <property type="match status" value="1"/>
</dbReference>
<dbReference type="GO" id="GO:0008270">
    <property type="term" value="F:zinc ion binding"/>
    <property type="evidence" value="ECO:0007669"/>
    <property type="project" value="InterPro"/>
</dbReference>
<evidence type="ECO:0000256" key="2">
    <source>
        <dbReference type="ARBA" id="ARBA00023242"/>
    </source>
</evidence>
<dbReference type="PROSITE" id="PS50048">
    <property type="entry name" value="ZN2_CY6_FUNGAL_2"/>
    <property type="match status" value="1"/>
</dbReference>
<dbReference type="InterPro" id="IPR050797">
    <property type="entry name" value="Carb_Metab_Trans_Reg"/>
</dbReference>
<dbReference type="Proteomes" id="UP000028045">
    <property type="component" value="Unassembled WGS sequence"/>
</dbReference>
<dbReference type="EMBL" id="KL647405">
    <property type="protein sequence ID" value="KEY74951.1"/>
    <property type="molecule type" value="Genomic_DNA"/>
</dbReference>
<evidence type="ECO:0000313" key="5">
    <source>
        <dbReference type="EMBL" id="KEY74951.1"/>
    </source>
</evidence>
<protein>
    <recommendedName>
        <fullName evidence="4">Zn(2)-C6 fungal-type domain-containing protein</fullName>
    </recommendedName>
</protein>
<dbReference type="CDD" id="cd12148">
    <property type="entry name" value="fungal_TF_MHR"/>
    <property type="match status" value="1"/>
</dbReference>
<dbReference type="InterPro" id="IPR036864">
    <property type="entry name" value="Zn2-C6_fun-type_DNA-bd_sf"/>
</dbReference>
<dbReference type="GO" id="GO:0003677">
    <property type="term" value="F:DNA binding"/>
    <property type="evidence" value="ECO:0007669"/>
    <property type="project" value="InterPro"/>
</dbReference>